<feature type="transmembrane region" description="Helical" evidence="1">
    <location>
        <begin position="220"/>
        <end position="243"/>
    </location>
</feature>
<dbReference type="Pfam" id="PF00892">
    <property type="entry name" value="EamA"/>
    <property type="match status" value="2"/>
</dbReference>
<feature type="domain" description="EamA" evidence="2">
    <location>
        <begin position="22"/>
        <end position="154"/>
    </location>
</feature>
<dbReference type="SUPFAM" id="SSF103481">
    <property type="entry name" value="Multidrug resistance efflux transporter EmrE"/>
    <property type="match status" value="2"/>
</dbReference>
<keyword evidence="4" id="KW-1185">Reference proteome</keyword>
<feature type="transmembrane region" description="Helical" evidence="1">
    <location>
        <begin position="85"/>
        <end position="107"/>
    </location>
</feature>
<evidence type="ECO:0000256" key="1">
    <source>
        <dbReference type="SAM" id="Phobius"/>
    </source>
</evidence>
<dbReference type="EMBL" id="JAATJS010000005">
    <property type="protein sequence ID" value="NIX78011.1"/>
    <property type="molecule type" value="Genomic_DNA"/>
</dbReference>
<feature type="transmembrane region" description="Helical" evidence="1">
    <location>
        <begin position="194"/>
        <end position="214"/>
    </location>
</feature>
<comment type="caution">
    <text evidence="3">The sequence shown here is derived from an EMBL/GenBank/DDBJ whole genome shotgun (WGS) entry which is preliminary data.</text>
</comment>
<evidence type="ECO:0000313" key="3">
    <source>
        <dbReference type="EMBL" id="NIX78011.1"/>
    </source>
</evidence>
<evidence type="ECO:0000313" key="4">
    <source>
        <dbReference type="Proteomes" id="UP000707352"/>
    </source>
</evidence>
<organism evidence="3 4">
    <name type="scientific">Microvirga terricola</name>
    <dbReference type="NCBI Taxonomy" id="2719797"/>
    <lineage>
        <taxon>Bacteria</taxon>
        <taxon>Pseudomonadati</taxon>
        <taxon>Pseudomonadota</taxon>
        <taxon>Alphaproteobacteria</taxon>
        <taxon>Hyphomicrobiales</taxon>
        <taxon>Methylobacteriaceae</taxon>
        <taxon>Microvirga</taxon>
    </lineage>
</organism>
<gene>
    <name evidence="3" type="ORF">HB375_15540</name>
</gene>
<feature type="transmembrane region" description="Helical" evidence="1">
    <location>
        <begin position="139"/>
        <end position="158"/>
    </location>
</feature>
<keyword evidence="1" id="KW-0472">Membrane</keyword>
<feature type="transmembrane region" description="Helical" evidence="1">
    <location>
        <begin position="164"/>
        <end position="182"/>
    </location>
</feature>
<protein>
    <submittedName>
        <fullName evidence="3">DMT family transporter</fullName>
    </submittedName>
</protein>
<evidence type="ECO:0000259" key="2">
    <source>
        <dbReference type="Pfam" id="PF00892"/>
    </source>
</evidence>
<feature type="transmembrane region" description="Helical" evidence="1">
    <location>
        <begin position="255"/>
        <end position="271"/>
    </location>
</feature>
<keyword evidence="1" id="KW-1133">Transmembrane helix</keyword>
<keyword evidence="1" id="KW-0812">Transmembrane</keyword>
<dbReference type="PANTHER" id="PTHR22911:SF103">
    <property type="entry name" value="BLR2811 PROTEIN"/>
    <property type="match status" value="1"/>
</dbReference>
<dbReference type="InterPro" id="IPR037185">
    <property type="entry name" value="EmrE-like"/>
</dbReference>
<dbReference type="RefSeq" id="WP_167673919.1">
    <property type="nucleotide sequence ID" value="NZ_JAATJS010000005.1"/>
</dbReference>
<feature type="transmembrane region" description="Helical" evidence="1">
    <location>
        <begin position="113"/>
        <end position="132"/>
    </location>
</feature>
<dbReference type="Proteomes" id="UP000707352">
    <property type="component" value="Unassembled WGS sequence"/>
</dbReference>
<feature type="domain" description="EamA" evidence="2">
    <location>
        <begin position="164"/>
        <end position="290"/>
    </location>
</feature>
<accession>A0ABX0VEW0</accession>
<reference evidence="3 4" key="1">
    <citation type="submission" date="2020-03" db="EMBL/GenBank/DDBJ databases">
        <title>The genome sequence of Microvirga sp. c23x22.</title>
        <authorList>
            <person name="Zhang X."/>
        </authorList>
    </citation>
    <scope>NUCLEOTIDE SEQUENCE [LARGE SCALE GENOMIC DNA]</scope>
    <source>
        <strain evidence="4">c23x22</strain>
    </source>
</reference>
<sequence>MADTATSALSSPSAALNRQRITGIALMCAALICFSCLDSTVKWVNRSVDPLVTVWARYMSAVVLTSFLINPWTRPGFARSRRLSLQLIRSGLMFLTTICSFTALKYLQLTESTSIQFSTPLIVALLAGSMLGERVGVHRLVAIGVGLIGVLVVIRPGLGALHPAALISLAGATTYAFYGITTRMLAAYDSSSTTTFYSGLAGLVLTTPLLPWIWTTPPSLETWLLLFMTGALGAFGHWLLVLAHARAPASILSPFIYSQIIWMLALGYILFGDWPDIWTLVGASIVIASGLYLLYRERIDRRELETRA</sequence>
<feature type="transmembrane region" description="Helical" evidence="1">
    <location>
        <begin position="55"/>
        <end position="73"/>
    </location>
</feature>
<dbReference type="InterPro" id="IPR000620">
    <property type="entry name" value="EamA_dom"/>
</dbReference>
<proteinExistence type="predicted"/>
<dbReference type="PANTHER" id="PTHR22911">
    <property type="entry name" value="ACYL-MALONYL CONDENSING ENZYME-RELATED"/>
    <property type="match status" value="1"/>
</dbReference>
<feature type="transmembrane region" description="Helical" evidence="1">
    <location>
        <begin position="277"/>
        <end position="295"/>
    </location>
</feature>
<name>A0ABX0VEW0_9HYPH</name>
<feature type="transmembrane region" description="Helical" evidence="1">
    <location>
        <begin position="21"/>
        <end position="43"/>
    </location>
</feature>